<protein>
    <recommendedName>
        <fullName evidence="3">Homing endonuclease LAGLIDADG domain-containing protein</fullName>
    </recommendedName>
</protein>
<evidence type="ECO:0008006" key="3">
    <source>
        <dbReference type="Google" id="ProtNLM"/>
    </source>
</evidence>
<evidence type="ECO:0000313" key="2">
    <source>
        <dbReference type="Proteomes" id="UP000178109"/>
    </source>
</evidence>
<comment type="caution">
    <text evidence="1">The sequence shown here is derived from an EMBL/GenBank/DDBJ whole genome shotgun (WGS) entry which is preliminary data.</text>
</comment>
<reference evidence="1 2" key="1">
    <citation type="journal article" date="2016" name="Nat. Commun.">
        <title>Thousands of microbial genomes shed light on interconnected biogeochemical processes in an aquifer system.</title>
        <authorList>
            <person name="Anantharaman K."/>
            <person name="Brown C.T."/>
            <person name="Hug L.A."/>
            <person name="Sharon I."/>
            <person name="Castelle C.J."/>
            <person name="Probst A.J."/>
            <person name="Thomas B.C."/>
            <person name="Singh A."/>
            <person name="Wilkins M.J."/>
            <person name="Karaoz U."/>
            <person name="Brodie E.L."/>
            <person name="Williams K.H."/>
            <person name="Hubbard S.S."/>
            <person name="Banfield J.F."/>
        </authorList>
    </citation>
    <scope>NUCLEOTIDE SEQUENCE [LARGE SCALE GENOMIC DNA]</scope>
</reference>
<sequence length="243" mass="28247">MKKYGDELKSKAIRLRKKGLSYNEIKKQIPVAKSTLSLWLKGVSLKLEHRQRLYTKQIKSLSLGAQSQKARRSREVDKIIKSAEEEIKIPLSPTALRLFGAALYWAEGSKGKRFEITNSDPYLILFMAKWLKRVFGIDGINLKARLNIYPQQNEREIKRFWSALTGIPAASFGKSYIKPLSKNYKKNNLYYGTIRIEVPRGTDMNYRVFGWIKAVMSEFKPKLDITQKKWQHLLNNPRPLNLE</sequence>
<name>A0A1G2BQ26_9BACT</name>
<proteinExistence type="predicted"/>
<dbReference type="AlphaFoldDB" id="A0A1G2BQ26"/>
<gene>
    <name evidence="1" type="ORF">A3H70_01705</name>
</gene>
<dbReference type="STRING" id="1798553.A3H70_01705"/>
<accession>A0A1G2BQ26</accession>
<dbReference type="Proteomes" id="UP000178109">
    <property type="component" value="Unassembled WGS sequence"/>
</dbReference>
<evidence type="ECO:0000313" key="1">
    <source>
        <dbReference type="EMBL" id="OGY90916.1"/>
    </source>
</evidence>
<organism evidence="1 2">
    <name type="scientific">Candidatus Komeilibacteria bacterium RIFCSPLOWO2_02_FULL_48_11</name>
    <dbReference type="NCBI Taxonomy" id="1798553"/>
    <lineage>
        <taxon>Bacteria</taxon>
        <taxon>Candidatus Komeiliibacteriota</taxon>
    </lineage>
</organism>
<dbReference type="EMBL" id="MHKO01000058">
    <property type="protein sequence ID" value="OGY90916.1"/>
    <property type="molecule type" value="Genomic_DNA"/>
</dbReference>